<dbReference type="PANTHER" id="PTHR48079">
    <property type="entry name" value="PROTEIN YEEZ"/>
    <property type="match status" value="1"/>
</dbReference>
<dbReference type="Gene3D" id="3.40.50.720">
    <property type="entry name" value="NAD(P)-binding Rossmann-like Domain"/>
    <property type="match status" value="1"/>
</dbReference>
<dbReference type="Proteomes" id="UP000324133">
    <property type="component" value="Unassembled WGS sequence"/>
</dbReference>
<dbReference type="PANTHER" id="PTHR48079:SF6">
    <property type="entry name" value="NAD(P)-BINDING DOMAIN-CONTAINING PROTEIN-RELATED"/>
    <property type="match status" value="1"/>
</dbReference>
<evidence type="ECO:0000259" key="1">
    <source>
        <dbReference type="Pfam" id="PF01370"/>
    </source>
</evidence>
<organism evidence="2 3">
    <name type="scientific">Rufibacter hautae</name>
    <dbReference type="NCBI Taxonomy" id="2595005"/>
    <lineage>
        <taxon>Bacteria</taxon>
        <taxon>Pseudomonadati</taxon>
        <taxon>Bacteroidota</taxon>
        <taxon>Cytophagia</taxon>
        <taxon>Cytophagales</taxon>
        <taxon>Hymenobacteraceae</taxon>
        <taxon>Rufibacter</taxon>
    </lineage>
</organism>
<keyword evidence="3" id="KW-1185">Reference proteome</keyword>
<dbReference type="InterPro" id="IPR051783">
    <property type="entry name" value="NAD(P)-dependent_oxidoreduct"/>
</dbReference>
<dbReference type="OrthoDB" id="596910at2"/>
<evidence type="ECO:0000313" key="2">
    <source>
        <dbReference type="EMBL" id="KAA3436161.1"/>
    </source>
</evidence>
<evidence type="ECO:0000313" key="3">
    <source>
        <dbReference type="Proteomes" id="UP000324133"/>
    </source>
</evidence>
<protein>
    <submittedName>
        <fullName evidence="2">NAD-dependent epimerase/dehydratase family protein</fullName>
    </submittedName>
</protein>
<dbReference type="EMBL" id="VKKY01000003">
    <property type="protein sequence ID" value="KAA3436161.1"/>
    <property type="molecule type" value="Genomic_DNA"/>
</dbReference>
<dbReference type="Pfam" id="PF01370">
    <property type="entry name" value="Epimerase"/>
    <property type="match status" value="1"/>
</dbReference>
<dbReference type="InterPro" id="IPR036291">
    <property type="entry name" value="NAD(P)-bd_dom_sf"/>
</dbReference>
<comment type="caution">
    <text evidence="2">The sequence shown here is derived from an EMBL/GenBank/DDBJ whole genome shotgun (WGS) entry which is preliminary data.</text>
</comment>
<feature type="domain" description="NAD-dependent epimerase/dehydratase" evidence="1">
    <location>
        <begin position="4"/>
        <end position="216"/>
    </location>
</feature>
<sequence>MKHVLVTGGSGLLGHFLLQRLLEEGYVVTAIIRKTESKIKHPNLKWVAGDILDPLLLRSLVQGVEEVYHCAGFVSYAPQDAGLLQQINVDGTTNVVDACLATPGVKLCHVSSIAAINRKKGEKLIQEDVKWDPAVERSVYAFSKHYAEMEVWRGISEGLQAVIVNPSVILGPGDLERSSTQLFKYISDERAFYTQGYANFVDVRDVVECMWRLMNGNHWGERFIINGHQASYHDFFQAVASLMNKKAPNVKVPSWVAEIVWRLESVRGKLTGTKPLITKETARMAKEEHFYSNSKVKAATGITFCPLQDTLRWSCEELAKAGTIQRT</sequence>
<gene>
    <name evidence="2" type="ORF">FOA19_17305</name>
</gene>
<accession>A0A5B6TB15</accession>
<dbReference type="AlphaFoldDB" id="A0A5B6TB15"/>
<dbReference type="RefSeq" id="WP_149092120.1">
    <property type="nucleotide sequence ID" value="NZ_VKKY01000003.1"/>
</dbReference>
<reference evidence="2 3" key="1">
    <citation type="submission" date="2019-07" db="EMBL/GenBank/DDBJ databases">
        <title>Rufibacter sp. nov., isolated from lake sediment.</title>
        <authorList>
            <person name="Qu J.-H."/>
        </authorList>
    </citation>
    <scope>NUCLEOTIDE SEQUENCE [LARGE SCALE GENOMIC DNA]</scope>
    <source>
        <strain evidence="2 3">NBS58-1</strain>
    </source>
</reference>
<dbReference type="GO" id="GO:0005737">
    <property type="term" value="C:cytoplasm"/>
    <property type="evidence" value="ECO:0007669"/>
    <property type="project" value="TreeGrafter"/>
</dbReference>
<dbReference type="GO" id="GO:0004029">
    <property type="term" value="F:aldehyde dehydrogenase (NAD+) activity"/>
    <property type="evidence" value="ECO:0007669"/>
    <property type="project" value="TreeGrafter"/>
</dbReference>
<dbReference type="SUPFAM" id="SSF51735">
    <property type="entry name" value="NAD(P)-binding Rossmann-fold domains"/>
    <property type="match status" value="1"/>
</dbReference>
<name>A0A5B6TB15_9BACT</name>
<proteinExistence type="predicted"/>
<dbReference type="InterPro" id="IPR001509">
    <property type="entry name" value="Epimerase_deHydtase"/>
</dbReference>